<reference evidence="1" key="1">
    <citation type="journal article" date="2020" name="New Phytol.">
        <title>Comparative genomics reveals dynamic genome evolution in host specialist ectomycorrhizal fungi.</title>
        <authorList>
            <person name="Lofgren L.A."/>
            <person name="Nguyen N.H."/>
            <person name="Vilgalys R."/>
            <person name="Ruytinx J."/>
            <person name="Liao H.L."/>
            <person name="Branco S."/>
            <person name="Kuo A."/>
            <person name="LaButti K."/>
            <person name="Lipzen A."/>
            <person name="Andreopoulos W."/>
            <person name="Pangilinan J."/>
            <person name="Riley R."/>
            <person name="Hundley H."/>
            <person name="Na H."/>
            <person name="Barry K."/>
            <person name="Grigoriev I.V."/>
            <person name="Stajich J.E."/>
            <person name="Kennedy P.G."/>
        </authorList>
    </citation>
    <scope>NUCLEOTIDE SEQUENCE</scope>
    <source>
        <strain evidence="1">MN1</strain>
    </source>
</reference>
<name>A0A9P7JEB3_9AGAM</name>
<evidence type="ECO:0000313" key="2">
    <source>
        <dbReference type="Proteomes" id="UP000807769"/>
    </source>
</evidence>
<dbReference type="RefSeq" id="XP_041193898.1">
    <property type="nucleotide sequence ID" value="XM_041335484.1"/>
</dbReference>
<comment type="caution">
    <text evidence="1">The sequence shown here is derived from an EMBL/GenBank/DDBJ whole genome shotgun (WGS) entry which is preliminary data.</text>
</comment>
<dbReference type="Proteomes" id="UP000807769">
    <property type="component" value="Unassembled WGS sequence"/>
</dbReference>
<dbReference type="EMBL" id="JABBWG010000013">
    <property type="protein sequence ID" value="KAG1817656.1"/>
    <property type="molecule type" value="Genomic_DNA"/>
</dbReference>
<proteinExistence type="predicted"/>
<sequence>MIHVSHSGVVLFLGDEFCLLLIRDAVRLTASWEVVPNTHFSGIPSLQGTSITPSIPCKTPRSPFFLVPTVILSLTLSVNVLRPNIAPAAHSSMSQYVPIQFNALVRQTPFV</sequence>
<protein>
    <submittedName>
        <fullName evidence="1">Uncharacterized protein</fullName>
    </submittedName>
</protein>
<organism evidence="1 2">
    <name type="scientific">Suillus subaureus</name>
    <dbReference type="NCBI Taxonomy" id="48587"/>
    <lineage>
        <taxon>Eukaryota</taxon>
        <taxon>Fungi</taxon>
        <taxon>Dikarya</taxon>
        <taxon>Basidiomycota</taxon>
        <taxon>Agaricomycotina</taxon>
        <taxon>Agaricomycetes</taxon>
        <taxon>Agaricomycetidae</taxon>
        <taxon>Boletales</taxon>
        <taxon>Suillineae</taxon>
        <taxon>Suillaceae</taxon>
        <taxon>Suillus</taxon>
    </lineage>
</organism>
<dbReference type="GeneID" id="64629501"/>
<evidence type="ECO:0000313" key="1">
    <source>
        <dbReference type="EMBL" id="KAG1817656.1"/>
    </source>
</evidence>
<dbReference type="AlphaFoldDB" id="A0A9P7JEB3"/>
<keyword evidence="2" id="KW-1185">Reference proteome</keyword>
<gene>
    <name evidence="1" type="ORF">BJ212DRAFT_1349952</name>
</gene>
<accession>A0A9P7JEB3</accession>